<evidence type="ECO:0000256" key="11">
    <source>
        <dbReference type="ARBA" id="ARBA00023136"/>
    </source>
</evidence>
<protein>
    <recommendedName>
        <fullName evidence="17">Zinc metallopeptidase EGY3, chloroplastic</fullName>
    </recommendedName>
</protein>
<sequence length="495" mass="53743">MASISLTSSWSLTNSNGRTLHTKNPFKRTNNLSFSLSRKPRRGNSVSCSVNEESSSPSSSTTVVPEKIYTEKEDGLSSSASQEQGNGRDEPEEVDWKADEEFKKFMGNPSIEAAIKLEKKRADRKLKELDRASGGNPLTMFFSNIIKDSLARKKEKLEEAEETFKALDFNKVCVVQPKAELDLQFESTKLSTPWGYISAVVLCVATFSTIALVSGFFLKPDAPFDDYVANVLPLFGGFLSILGISEIATRVTAARYGVKLSPSFLVPSNWTGCLGVINNYESLLPNKKALFDILVARTASAYLTSLVLVVSAFVADGSFNGGDNALYIRPQFFYNNPLLSFIQYVIGPYADDLGNVLPYAVEGVGVPGDPLAFAGLLGMVVTSLNLLPCGRLEGGRIAQALFGRNIAIILSFGTSLLLGIGGLSGSVLCLAWGLFATFFRGREEIPAKDEITPLGEDRYAWGIVLGIICFLTLFPNGGGTFSRSFLNPPFFMGEM</sequence>
<dbReference type="EMBL" id="KI392088">
    <property type="protein sequence ID" value="ERN18534.1"/>
    <property type="molecule type" value="Genomic_DNA"/>
</dbReference>
<evidence type="ECO:0000256" key="10">
    <source>
        <dbReference type="ARBA" id="ARBA00023049"/>
    </source>
</evidence>
<dbReference type="GO" id="GO:0031969">
    <property type="term" value="C:chloroplast membrane"/>
    <property type="evidence" value="ECO:0007669"/>
    <property type="project" value="UniProtKB-SubCell"/>
</dbReference>
<evidence type="ECO:0000256" key="6">
    <source>
        <dbReference type="ARBA" id="ARBA00022692"/>
    </source>
</evidence>
<feature type="transmembrane region" description="Helical" evidence="14">
    <location>
        <begin position="408"/>
        <end position="439"/>
    </location>
</feature>
<feature type="compositionally biased region" description="Polar residues" evidence="13">
    <location>
        <begin position="27"/>
        <end position="36"/>
    </location>
</feature>
<evidence type="ECO:0000256" key="2">
    <source>
        <dbReference type="ARBA" id="ARBA00007931"/>
    </source>
</evidence>
<dbReference type="GO" id="GO:0006508">
    <property type="term" value="P:proteolysis"/>
    <property type="evidence" value="ECO:0007669"/>
    <property type="project" value="UniProtKB-KW"/>
</dbReference>
<feature type="compositionally biased region" description="Low complexity" evidence="13">
    <location>
        <begin position="44"/>
        <end position="65"/>
    </location>
</feature>
<dbReference type="HOGENOM" id="CLU_032693_0_0_1"/>
<dbReference type="InterPro" id="IPR044838">
    <property type="entry name" value="EGY1-like"/>
</dbReference>
<feature type="transmembrane region" description="Helical" evidence="14">
    <location>
        <begin position="230"/>
        <end position="248"/>
    </location>
</feature>
<keyword evidence="9 14" id="KW-1133">Transmembrane helix</keyword>
<dbReference type="AlphaFoldDB" id="U5D7W4"/>
<evidence type="ECO:0000256" key="14">
    <source>
        <dbReference type="SAM" id="Phobius"/>
    </source>
</evidence>
<evidence type="ECO:0000256" key="8">
    <source>
        <dbReference type="ARBA" id="ARBA00022946"/>
    </source>
</evidence>
<dbReference type="Gramene" id="ERN18534">
    <property type="protein sequence ID" value="ERN18534"/>
    <property type="gene ID" value="AMTR_s00065p00071620"/>
</dbReference>
<comment type="subcellular location">
    <subcellularLocation>
        <location evidence="1">Plastid</location>
        <location evidence="1">Chloroplast membrane</location>
        <topology evidence="1">Multi-pass membrane protein</topology>
    </subcellularLocation>
</comment>
<dbReference type="GO" id="GO:0004222">
    <property type="term" value="F:metalloendopeptidase activity"/>
    <property type="evidence" value="ECO:0000318"/>
    <property type="project" value="GO_Central"/>
</dbReference>
<feature type="coiled-coil region" evidence="12">
    <location>
        <begin position="112"/>
        <end position="170"/>
    </location>
</feature>
<dbReference type="PANTHER" id="PTHR31412:SF2">
    <property type="entry name" value="ZINC METALLOPEPTIDASE EGY3, CHLOROPLASTIC-RELATED"/>
    <property type="match status" value="1"/>
</dbReference>
<keyword evidence="6 14" id="KW-0812">Transmembrane</keyword>
<dbReference type="eggNOG" id="ENOG502QQ7R">
    <property type="taxonomic scope" value="Eukaryota"/>
</dbReference>
<evidence type="ECO:0000256" key="12">
    <source>
        <dbReference type="SAM" id="Coils"/>
    </source>
</evidence>
<evidence type="ECO:0000313" key="16">
    <source>
        <dbReference type="Proteomes" id="UP000017836"/>
    </source>
</evidence>
<feature type="transmembrane region" description="Helical" evidence="14">
    <location>
        <begin position="459"/>
        <end position="477"/>
    </location>
</feature>
<keyword evidence="5" id="KW-0645">Protease</keyword>
<evidence type="ECO:0000256" key="3">
    <source>
        <dbReference type="ARBA" id="ARBA00022528"/>
    </source>
</evidence>
<evidence type="ECO:0008006" key="17">
    <source>
        <dbReference type="Google" id="ProtNLM"/>
    </source>
</evidence>
<dbReference type="GO" id="GO:0009651">
    <property type="term" value="P:response to salt stress"/>
    <property type="evidence" value="ECO:0007669"/>
    <property type="project" value="EnsemblPlants"/>
</dbReference>
<keyword evidence="16" id="KW-1185">Reference proteome</keyword>
<proteinExistence type="inferred from homology"/>
<feature type="compositionally biased region" description="Polar residues" evidence="13">
    <location>
        <begin position="76"/>
        <end position="85"/>
    </location>
</feature>
<name>U5D7W4_AMBTC</name>
<evidence type="ECO:0000256" key="1">
    <source>
        <dbReference type="ARBA" id="ARBA00004508"/>
    </source>
</evidence>
<dbReference type="PANTHER" id="PTHR31412">
    <property type="entry name" value="ZINC METALLOPROTEASE EGY1"/>
    <property type="match status" value="1"/>
</dbReference>
<evidence type="ECO:0000313" key="15">
    <source>
        <dbReference type="EMBL" id="ERN18534.1"/>
    </source>
</evidence>
<feature type="transmembrane region" description="Helical" evidence="14">
    <location>
        <begin position="194"/>
        <end position="218"/>
    </location>
</feature>
<keyword evidence="12" id="KW-0175">Coiled coil</keyword>
<dbReference type="OMA" id="MPRVIRI"/>
<evidence type="ECO:0000256" key="5">
    <source>
        <dbReference type="ARBA" id="ARBA00022670"/>
    </source>
</evidence>
<keyword evidence="11 14" id="KW-0472">Membrane</keyword>
<feature type="region of interest" description="Disordered" evidence="13">
    <location>
        <begin position="1"/>
        <end position="93"/>
    </location>
</feature>
<evidence type="ECO:0000256" key="7">
    <source>
        <dbReference type="ARBA" id="ARBA00022801"/>
    </source>
</evidence>
<gene>
    <name evidence="15" type="ORF">AMTR_s00065p00071620</name>
</gene>
<keyword evidence="10" id="KW-0482">Metalloprotease</keyword>
<keyword evidence="3" id="KW-0150">Chloroplast</keyword>
<keyword evidence="8" id="KW-0809">Transit peptide</keyword>
<comment type="similarity">
    <text evidence="2">Belongs to the peptidase M50B family.</text>
</comment>
<evidence type="ECO:0000256" key="13">
    <source>
        <dbReference type="SAM" id="MobiDB-lite"/>
    </source>
</evidence>
<dbReference type="GO" id="GO:0009507">
    <property type="term" value="C:chloroplast"/>
    <property type="evidence" value="ECO:0000318"/>
    <property type="project" value="GO_Central"/>
</dbReference>
<evidence type="ECO:0000256" key="9">
    <source>
        <dbReference type="ARBA" id="ARBA00022989"/>
    </source>
</evidence>
<reference evidence="16" key="1">
    <citation type="journal article" date="2013" name="Science">
        <title>The Amborella genome and the evolution of flowering plants.</title>
        <authorList>
            <consortium name="Amborella Genome Project"/>
        </authorList>
    </citation>
    <scope>NUCLEOTIDE SEQUENCE [LARGE SCALE GENOMIC DNA]</scope>
</reference>
<evidence type="ECO:0000256" key="4">
    <source>
        <dbReference type="ARBA" id="ARBA00022640"/>
    </source>
</evidence>
<dbReference type="STRING" id="13333.U5D7W4"/>
<keyword evidence="7" id="KW-0378">Hydrolase</keyword>
<organism evidence="15 16">
    <name type="scientific">Amborella trichopoda</name>
    <dbReference type="NCBI Taxonomy" id="13333"/>
    <lineage>
        <taxon>Eukaryota</taxon>
        <taxon>Viridiplantae</taxon>
        <taxon>Streptophyta</taxon>
        <taxon>Embryophyta</taxon>
        <taxon>Tracheophyta</taxon>
        <taxon>Spermatophyta</taxon>
        <taxon>Magnoliopsida</taxon>
        <taxon>Amborellales</taxon>
        <taxon>Amborellaceae</taxon>
        <taxon>Amborella</taxon>
    </lineage>
</organism>
<feature type="transmembrane region" description="Helical" evidence="14">
    <location>
        <begin position="300"/>
        <end position="320"/>
    </location>
</feature>
<dbReference type="Proteomes" id="UP000017836">
    <property type="component" value="Unassembled WGS sequence"/>
</dbReference>
<feature type="compositionally biased region" description="Low complexity" evidence="13">
    <location>
        <begin position="1"/>
        <end position="16"/>
    </location>
</feature>
<accession>U5D7W4</accession>
<keyword evidence="4" id="KW-0934">Plastid</keyword>